<accession>A0ABN3K0K4</accession>
<dbReference type="EMBL" id="BAAARW010000026">
    <property type="protein sequence ID" value="GAA2442802.1"/>
    <property type="molecule type" value="Genomic_DNA"/>
</dbReference>
<evidence type="ECO:0000313" key="1">
    <source>
        <dbReference type="EMBL" id="GAA2442802.1"/>
    </source>
</evidence>
<keyword evidence="2" id="KW-1185">Reference proteome</keyword>
<comment type="caution">
    <text evidence="1">The sequence shown here is derived from an EMBL/GenBank/DDBJ whole genome shotgun (WGS) entry which is preliminary data.</text>
</comment>
<organism evidence="1 2">
    <name type="scientific">Actinomadura vinacea</name>
    <dbReference type="NCBI Taxonomy" id="115336"/>
    <lineage>
        <taxon>Bacteria</taxon>
        <taxon>Bacillati</taxon>
        <taxon>Actinomycetota</taxon>
        <taxon>Actinomycetes</taxon>
        <taxon>Streptosporangiales</taxon>
        <taxon>Thermomonosporaceae</taxon>
        <taxon>Actinomadura</taxon>
    </lineage>
</organism>
<dbReference type="Proteomes" id="UP001501231">
    <property type="component" value="Unassembled WGS sequence"/>
</dbReference>
<sequence length="107" mass="11837">MVDPPVPERLLKGLRDVLLPLELGERRRPVLAVQRQGHRGSALLEKQSVRSAGVAFKPRDPPHTRQSLLILAAFRPWGGSQDDAVRGVCPESMACEELRKPLTNLLA</sequence>
<reference evidence="1 2" key="1">
    <citation type="journal article" date="2019" name="Int. J. Syst. Evol. Microbiol.">
        <title>The Global Catalogue of Microorganisms (GCM) 10K type strain sequencing project: providing services to taxonomists for standard genome sequencing and annotation.</title>
        <authorList>
            <consortium name="The Broad Institute Genomics Platform"/>
            <consortium name="The Broad Institute Genome Sequencing Center for Infectious Disease"/>
            <person name="Wu L."/>
            <person name="Ma J."/>
        </authorList>
    </citation>
    <scope>NUCLEOTIDE SEQUENCE [LARGE SCALE GENOMIC DNA]</scope>
    <source>
        <strain evidence="1 2">JCM 3325</strain>
    </source>
</reference>
<evidence type="ECO:0000313" key="2">
    <source>
        <dbReference type="Proteomes" id="UP001501231"/>
    </source>
</evidence>
<name>A0ABN3K0K4_9ACTN</name>
<proteinExistence type="predicted"/>
<protein>
    <submittedName>
        <fullName evidence="1">Uncharacterized protein</fullName>
    </submittedName>
</protein>
<gene>
    <name evidence="1" type="ORF">GCM10010191_68950</name>
</gene>